<evidence type="ECO:0000313" key="2">
    <source>
        <dbReference type="EMBL" id="EGZ48943.1"/>
    </source>
</evidence>
<dbReference type="STRING" id="1030841.HMPREF9370_0802"/>
<feature type="transmembrane region" description="Helical" evidence="1">
    <location>
        <begin position="24"/>
        <end position="48"/>
    </location>
</feature>
<comment type="caution">
    <text evidence="2">The sequence shown here is derived from an EMBL/GenBank/DDBJ whole genome shotgun (WGS) entry which is preliminary data.</text>
</comment>
<dbReference type="EMBL" id="AGAZ01000032">
    <property type="protein sequence ID" value="EGZ48943.1"/>
    <property type="molecule type" value="Genomic_DNA"/>
</dbReference>
<accession>G4CNZ3</accession>
<protein>
    <submittedName>
        <fullName evidence="2">Uncharacterized protein</fullName>
    </submittedName>
</protein>
<keyword evidence="3" id="KW-1185">Reference proteome</keyword>
<reference evidence="2 3" key="1">
    <citation type="submission" date="2011-06" db="EMBL/GenBank/DDBJ databases">
        <authorList>
            <person name="Muzny D."/>
            <person name="Qin X."/>
            <person name="Deng J."/>
            <person name="Jiang H."/>
            <person name="Liu Y."/>
            <person name="Qu J."/>
            <person name="Song X.-Z."/>
            <person name="Zhang L."/>
            <person name="Thornton R."/>
            <person name="Coyle M."/>
            <person name="Francisco L."/>
            <person name="Jackson L."/>
            <person name="Javaid M."/>
            <person name="Korchina V."/>
            <person name="Kovar C."/>
            <person name="Mata R."/>
            <person name="Mathew T."/>
            <person name="Ngo R."/>
            <person name="Nguyen L."/>
            <person name="Nguyen N."/>
            <person name="Okwuonu G."/>
            <person name="Ongeri F."/>
            <person name="Pham C."/>
            <person name="Simmons D."/>
            <person name="Wilczek-Boney K."/>
            <person name="Hale W."/>
            <person name="Jakkamsetti A."/>
            <person name="Pham P."/>
            <person name="Ruth R."/>
            <person name="San Lucas F."/>
            <person name="Warren J."/>
            <person name="Zhang J."/>
            <person name="Zhao Z."/>
            <person name="Zhou C."/>
            <person name="Zhu D."/>
            <person name="Lee S."/>
            <person name="Bess C."/>
            <person name="Blankenburg K."/>
            <person name="Forbes L."/>
            <person name="Fu Q."/>
            <person name="Gubbala S."/>
            <person name="Hirani K."/>
            <person name="Jayaseelan J.C."/>
            <person name="Lara F."/>
            <person name="Munidasa M."/>
            <person name="Palculict T."/>
            <person name="Patil S."/>
            <person name="Pu L.-L."/>
            <person name="Saada N."/>
            <person name="Tang L."/>
            <person name="Weissenberger G."/>
            <person name="Zhu Y."/>
            <person name="Hemphill L."/>
            <person name="Shang Y."/>
            <person name="Youmans B."/>
            <person name="Ayvaz T."/>
            <person name="Ross M."/>
            <person name="Santibanez J."/>
            <person name="Aqrawi P."/>
            <person name="Gross S."/>
            <person name="Joshi V."/>
            <person name="Fowler G."/>
            <person name="Nazareth L."/>
            <person name="Reid J."/>
            <person name="Worley K."/>
            <person name="Petrosino J."/>
            <person name="Highlander S."/>
            <person name="Gibbs R."/>
        </authorList>
    </citation>
    <scope>NUCLEOTIDE SEQUENCE [LARGE SCALE GENOMIC DNA]</scope>
    <source>
        <strain evidence="2 3">9715</strain>
    </source>
</reference>
<keyword evidence="1" id="KW-0812">Transmembrane</keyword>
<proteinExistence type="predicted"/>
<dbReference type="Proteomes" id="UP000005336">
    <property type="component" value="Unassembled WGS sequence"/>
</dbReference>
<organism evidence="2 3">
    <name type="scientific">Neisseria wadsworthii 9715</name>
    <dbReference type="NCBI Taxonomy" id="1030841"/>
    <lineage>
        <taxon>Bacteria</taxon>
        <taxon>Pseudomonadati</taxon>
        <taxon>Pseudomonadota</taxon>
        <taxon>Betaproteobacteria</taxon>
        <taxon>Neisseriales</taxon>
        <taxon>Neisseriaceae</taxon>
        <taxon>Neisseria</taxon>
    </lineage>
</organism>
<keyword evidence="1" id="KW-1133">Transmembrane helix</keyword>
<keyword evidence="1" id="KW-0472">Membrane</keyword>
<name>G4CNZ3_9NEIS</name>
<evidence type="ECO:0000256" key="1">
    <source>
        <dbReference type="SAM" id="Phobius"/>
    </source>
</evidence>
<evidence type="ECO:0000313" key="3">
    <source>
        <dbReference type="Proteomes" id="UP000005336"/>
    </source>
</evidence>
<dbReference type="AlphaFoldDB" id="G4CNZ3"/>
<gene>
    <name evidence="2" type="ORF">HMPREF9370_0802</name>
</gene>
<sequence length="57" mass="6126">MLGKVVAAKPNGCIMEWPYVPDGFIGVLAGWSVVLLFALAEFLAVVYCGDGMFCWGI</sequence>
<dbReference type="HOGENOM" id="CLU_2992072_0_0_4"/>
<dbReference type="PATRIC" id="fig|1030841.3.peg.786"/>